<organism evidence="6 7">
    <name type="scientific">Phaeospirillum tilakii</name>
    <dbReference type="NCBI Taxonomy" id="741673"/>
    <lineage>
        <taxon>Bacteria</taxon>
        <taxon>Pseudomonadati</taxon>
        <taxon>Pseudomonadota</taxon>
        <taxon>Alphaproteobacteria</taxon>
        <taxon>Rhodospirillales</taxon>
        <taxon>Rhodospirillaceae</taxon>
        <taxon>Phaeospirillum</taxon>
    </lineage>
</organism>
<feature type="domain" description="Flagellin C-terminal" evidence="5">
    <location>
        <begin position="191"/>
        <end position="275"/>
    </location>
</feature>
<dbReference type="Gene3D" id="6.10.10.10">
    <property type="entry name" value="Flagellar export chaperone, C-terminal domain"/>
    <property type="match status" value="1"/>
</dbReference>
<feature type="domain" description="Flagellin N-terminal" evidence="4">
    <location>
        <begin position="4"/>
        <end position="140"/>
    </location>
</feature>
<dbReference type="PRINTS" id="PR00207">
    <property type="entry name" value="FLAGELLIN"/>
</dbReference>
<dbReference type="InterPro" id="IPR001029">
    <property type="entry name" value="Flagellin_N"/>
</dbReference>
<dbReference type="InterPro" id="IPR001492">
    <property type="entry name" value="Flagellin"/>
</dbReference>
<accession>A0ABW5CG27</accession>
<evidence type="ECO:0000313" key="6">
    <source>
        <dbReference type="EMBL" id="MFD2235176.1"/>
    </source>
</evidence>
<protein>
    <recommendedName>
        <fullName evidence="3">Flagellin</fullName>
    </recommendedName>
</protein>
<comment type="function">
    <text evidence="3">Flagellin is the subunit protein which polymerizes to form the filaments of bacterial flagella.</text>
</comment>
<keyword evidence="6" id="KW-0282">Flagellum</keyword>
<comment type="similarity">
    <text evidence="1 3">Belongs to the bacterial flagellin family.</text>
</comment>
<dbReference type="EMBL" id="JBHUIY010000038">
    <property type="protein sequence ID" value="MFD2235176.1"/>
    <property type="molecule type" value="Genomic_DNA"/>
</dbReference>
<evidence type="ECO:0000256" key="1">
    <source>
        <dbReference type="ARBA" id="ARBA00005709"/>
    </source>
</evidence>
<dbReference type="Proteomes" id="UP001597296">
    <property type="component" value="Unassembled WGS sequence"/>
</dbReference>
<dbReference type="SUPFAM" id="SSF64518">
    <property type="entry name" value="Phase 1 flagellin"/>
    <property type="match status" value="1"/>
</dbReference>
<comment type="caution">
    <text evidence="6">The sequence shown here is derived from an EMBL/GenBank/DDBJ whole genome shotgun (WGS) entry which is preliminary data.</text>
</comment>
<evidence type="ECO:0000256" key="3">
    <source>
        <dbReference type="RuleBase" id="RU362073"/>
    </source>
</evidence>
<dbReference type="InterPro" id="IPR046358">
    <property type="entry name" value="Flagellin_C"/>
</dbReference>
<comment type="subcellular location">
    <subcellularLocation>
        <location evidence="3">Secreted</location>
    </subcellularLocation>
    <subcellularLocation>
        <location evidence="3">Bacterial flagellum</location>
    </subcellularLocation>
</comment>
<dbReference type="Gene3D" id="1.20.1330.10">
    <property type="entry name" value="f41 fragment of flagellin, N-terminal domain"/>
    <property type="match status" value="1"/>
</dbReference>
<name>A0ABW5CG27_9PROT</name>
<sequence>MPVIATNTASNTALRYLNLNSSQESSTLSKLASGSRIVRASDDAAGLAIGSRIKSDVTSLGAAATNASQAQSILQIADGGLARIGDILQRMKALAVQADSGTVTATERSYIASEFTQLQSEIDTIASATRYNNQSLLNGTPAFASAVNFMVGTSTSDTISIQISSASASTLGVNSISVGGSTTTAAVSAISALDSAISTISQMRASVGATESRFEFQSQAIATSNENLSAAQSVIMDADVADQKSKLSSQDVKTQAAIAALTQANQLPQNLLSLLKS</sequence>
<proteinExistence type="inferred from homology"/>
<keyword evidence="2 3" id="KW-0975">Bacterial flagellum</keyword>
<dbReference type="RefSeq" id="WP_377318111.1">
    <property type="nucleotide sequence ID" value="NZ_JBHUIY010000038.1"/>
</dbReference>
<keyword evidence="3" id="KW-0964">Secreted</keyword>
<dbReference type="Pfam" id="PF00700">
    <property type="entry name" value="Flagellin_C"/>
    <property type="match status" value="1"/>
</dbReference>
<keyword evidence="6" id="KW-0966">Cell projection</keyword>
<gene>
    <name evidence="6" type="ORF">ACFSNB_15300</name>
</gene>
<evidence type="ECO:0000313" key="7">
    <source>
        <dbReference type="Proteomes" id="UP001597296"/>
    </source>
</evidence>
<keyword evidence="7" id="KW-1185">Reference proteome</keyword>
<dbReference type="PANTHER" id="PTHR42792">
    <property type="entry name" value="FLAGELLIN"/>
    <property type="match status" value="1"/>
</dbReference>
<dbReference type="PANTHER" id="PTHR42792:SF2">
    <property type="entry name" value="FLAGELLIN"/>
    <property type="match status" value="1"/>
</dbReference>
<evidence type="ECO:0000259" key="4">
    <source>
        <dbReference type="Pfam" id="PF00669"/>
    </source>
</evidence>
<evidence type="ECO:0000259" key="5">
    <source>
        <dbReference type="Pfam" id="PF00700"/>
    </source>
</evidence>
<keyword evidence="6" id="KW-0969">Cilium</keyword>
<dbReference type="InterPro" id="IPR042187">
    <property type="entry name" value="Flagellin_C_sub2"/>
</dbReference>
<dbReference type="Pfam" id="PF00669">
    <property type="entry name" value="Flagellin_N"/>
    <property type="match status" value="1"/>
</dbReference>
<evidence type="ECO:0000256" key="2">
    <source>
        <dbReference type="ARBA" id="ARBA00023143"/>
    </source>
</evidence>
<reference evidence="7" key="1">
    <citation type="journal article" date="2019" name="Int. J. Syst. Evol. Microbiol.">
        <title>The Global Catalogue of Microorganisms (GCM) 10K type strain sequencing project: providing services to taxonomists for standard genome sequencing and annotation.</title>
        <authorList>
            <consortium name="The Broad Institute Genomics Platform"/>
            <consortium name="The Broad Institute Genome Sequencing Center for Infectious Disease"/>
            <person name="Wu L."/>
            <person name="Ma J."/>
        </authorList>
    </citation>
    <scope>NUCLEOTIDE SEQUENCE [LARGE SCALE GENOMIC DNA]</scope>
    <source>
        <strain evidence="7">KCTC 15012</strain>
    </source>
</reference>